<name>A0A6G1HJ57_9PEZI</name>
<evidence type="ECO:0000313" key="2">
    <source>
        <dbReference type="Proteomes" id="UP000799640"/>
    </source>
</evidence>
<proteinExistence type="predicted"/>
<organism evidence="1 2">
    <name type="scientific">Trichodelitschia bisporula</name>
    <dbReference type="NCBI Taxonomy" id="703511"/>
    <lineage>
        <taxon>Eukaryota</taxon>
        <taxon>Fungi</taxon>
        <taxon>Dikarya</taxon>
        <taxon>Ascomycota</taxon>
        <taxon>Pezizomycotina</taxon>
        <taxon>Dothideomycetes</taxon>
        <taxon>Dothideomycetes incertae sedis</taxon>
        <taxon>Phaeotrichales</taxon>
        <taxon>Phaeotrichaceae</taxon>
        <taxon>Trichodelitschia</taxon>
    </lineage>
</organism>
<dbReference type="Proteomes" id="UP000799640">
    <property type="component" value="Unassembled WGS sequence"/>
</dbReference>
<keyword evidence="2" id="KW-1185">Reference proteome</keyword>
<reference evidence="1" key="1">
    <citation type="journal article" date="2020" name="Stud. Mycol.">
        <title>101 Dothideomycetes genomes: a test case for predicting lifestyles and emergence of pathogens.</title>
        <authorList>
            <person name="Haridas S."/>
            <person name="Albert R."/>
            <person name="Binder M."/>
            <person name="Bloem J."/>
            <person name="Labutti K."/>
            <person name="Salamov A."/>
            <person name="Andreopoulos B."/>
            <person name="Baker S."/>
            <person name="Barry K."/>
            <person name="Bills G."/>
            <person name="Bluhm B."/>
            <person name="Cannon C."/>
            <person name="Castanera R."/>
            <person name="Culley D."/>
            <person name="Daum C."/>
            <person name="Ezra D."/>
            <person name="Gonzalez J."/>
            <person name="Henrissat B."/>
            <person name="Kuo A."/>
            <person name="Liang C."/>
            <person name="Lipzen A."/>
            <person name="Lutzoni F."/>
            <person name="Magnuson J."/>
            <person name="Mondo S."/>
            <person name="Nolan M."/>
            <person name="Ohm R."/>
            <person name="Pangilinan J."/>
            <person name="Park H.-J."/>
            <person name="Ramirez L."/>
            <person name="Alfaro M."/>
            <person name="Sun H."/>
            <person name="Tritt A."/>
            <person name="Yoshinaga Y."/>
            <person name="Zwiers L.-H."/>
            <person name="Turgeon B."/>
            <person name="Goodwin S."/>
            <person name="Spatafora J."/>
            <person name="Crous P."/>
            <person name="Grigoriev I."/>
        </authorList>
    </citation>
    <scope>NUCLEOTIDE SEQUENCE</scope>
    <source>
        <strain evidence="1">CBS 262.69</strain>
    </source>
</reference>
<evidence type="ECO:0000313" key="1">
    <source>
        <dbReference type="EMBL" id="KAF2395886.1"/>
    </source>
</evidence>
<dbReference type="EMBL" id="ML996710">
    <property type="protein sequence ID" value="KAF2395886.1"/>
    <property type="molecule type" value="Genomic_DNA"/>
</dbReference>
<gene>
    <name evidence="1" type="ORF">EJ06DRAFT_257784</name>
</gene>
<protein>
    <submittedName>
        <fullName evidence="1">Uncharacterized protein</fullName>
    </submittedName>
</protein>
<accession>A0A6G1HJ57</accession>
<dbReference type="AlphaFoldDB" id="A0A6G1HJ57"/>
<sequence>MTFDSRENHSPNIHDRFFNPQYFFHRSFSRCHKSAVSFPSRSGEKQAGAQGFRRVFPQISRRPSSAGQALLYLEGTLQCPAPALPPVSKNMTTRWGDILHWSFPSACALPSSGPYYRCLFPSVNCSFRCPHQALGRPRHGKCRLVWLVMNIWPFRSRGERRNRSR</sequence>